<evidence type="ECO:0000256" key="1">
    <source>
        <dbReference type="SAM" id="MobiDB-lite"/>
    </source>
</evidence>
<organism evidence="3 4">
    <name type="scientific">Cochliobolus sativus</name>
    <name type="common">Common root rot and spot blotch fungus</name>
    <name type="synonym">Bipolaris sorokiniana</name>
    <dbReference type="NCBI Taxonomy" id="45130"/>
    <lineage>
        <taxon>Eukaryota</taxon>
        <taxon>Fungi</taxon>
        <taxon>Dikarya</taxon>
        <taxon>Ascomycota</taxon>
        <taxon>Pezizomycotina</taxon>
        <taxon>Dothideomycetes</taxon>
        <taxon>Pleosporomycetidae</taxon>
        <taxon>Pleosporales</taxon>
        <taxon>Pleosporineae</taxon>
        <taxon>Pleosporaceae</taxon>
        <taxon>Bipolaris</taxon>
    </lineage>
</organism>
<feature type="domain" description="DUF3295" evidence="2">
    <location>
        <begin position="20"/>
        <end position="192"/>
    </location>
</feature>
<sequence>MNYGYNTNTIPLNTDVNPPTSQDDIDESAIEEEDSGDGGWEDDDDEESSTRNFADLLLFRRVDSMLNPTSRQSLLTSALRGQSCESVLQNTPSQHSPAICHSRIRLPTTPSTSNSPQENSGLTMKPTQASRSNLIIMDTFNVHPPTSPKATRRNMLNSELTKSLQQNLLWERQQKNVTANAVAKRQQSAANPPILRRALTTGDLEGL</sequence>
<name>A0A8H6DQ92_COCSA</name>
<dbReference type="Pfam" id="PF11702">
    <property type="entry name" value="DUF3295"/>
    <property type="match status" value="1"/>
</dbReference>
<dbReference type="GO" id="GO:0006808">
    <property type="term" value="P:regulation of nitrogen utilization"/>
    <property type="evidence" value="ECO:0007669"/>
    <property type="project" value="TreeGrafter"/>
</dbReference>
<protein>
    <recommendedName>
        <fullName evidence="2">DUF3295 domain-containing protein</fullName>
    </recommendedName>
</protein>
<dbReference type="InterPro" id="IPR021711">
    <property type="entry name" value="DUF3295"/>
</dbReference>
<feature type="region of interest" description="Disordered" evidence="1">
    <location>
        <begin position="105"/>
        <end position="126"/>
    </location>
</feature>
<dbReference type="GO" id="GO:0000122">
    <property type="term" value="P:negative regulation of transcription by RNA polymerase II"/>
    <property type="evidence" value="ECO:0007669"/>
    <property type="project" value="TreeGrafter"/>
</dbReference>
<dbReference type="Proteomes" id="UP000624244">
    <property type="component" value="Unassembled WGS sequence"/>
</dbReference>
<dbReference type="InterPro" id="IPR053043">
    <property type="entry name" value="Ras-cAMP_regulatory"/>
</dbReference>
<dbReference type="PANTHER" id="PTHR28014:SF1">
    <property type="entry name" value="NEGATIVE REGULATOR OF RAS-CAMP PATHWAY"/>
    <property type="match status" value="1"/>
</dbReference>
<evidence type="ECO:0000259" key="2">
    <source>
        <dbReference type="Pfam" id="PF11702"/>
    </source>
</evidence>
<dbReference type="PANTHER" id="PTHR28014">
    <property type="entry name" value="NEGATIVE REGULATOR OF RAS-CAMP PATHWAY"/>
    <property type="match status" value="1"/>
</dbReference>
<reference evidence="3" key="1">
    <citation type="submission" date="2019-11" db="EMBL/GenBank/DDBJ databases">
        <title>Bipolaris sorokiniana Genome sequencing.</title>
        <authorList>
            <person name="Wang H."/>
        </authorList>
    </citation>
    <scope>NUCLEOTIDE SEQUENCE</scope>
</reference>
<feature type="compositionally biased region" description="Polar residues" evidence="1">
    <location>
        <begin position="108"/>
        <end position="126"/>
    </location>
</feature>
<gene>
    <name evidence="3" type="ORF">GGP41_000397</name>
</gene>
<evidence type="ECO:0000313" key="4">
    <source>
        <dbReference type="Proteomes" id="UP000624244"/>
    </source>
</evidence>
<evidence type="ECO:0000313" key="3">
    <source>
        <dbReference type="EMBL" id="KAF5844007.1"/>
    </source>
</evidence>
<comment type="caution">
    <text evidence="3">The sequence shown here is derived from an EMBL/GenBank/DDBJ whole genome shotgun (WGS) entry which is preliminary data.</text>
</comment>
<dbReference type="AlphaFoldDB" id="A0A8H6DQ92"/>
<proteinExistence type="predicted"/>
<feature type="compositionally biased region" description="Acidic residues" evidence="1">
    <location>
        <begin position="23"/>
        <end position="47"/>
    </location>
</feature>
<feature type="region of interest" description="Disordered" evidence="1">
    <location>
        <begin position="1"/>
        <end position="49"/>
    </location>
</feature>
<dbReference type="EMBL" id="WNKQ01000035">
    <property type="protein sequence ID" value="KAF5844007.1"/>
    <property type="molecule type" value="Genomic_DNA"/>
</dbReference>
<dbReference type="GO" id="GO:0005737">
    <property type="term" value="C:cytoplasm"/>
    <property type="evidence" value="ECO:0007669"/>
    <property type="project" value="TreeGrafter"/>
</dbReference>
<feature type="compositionally biased region" description="Polar residues" evidence="1">
    <location>
        <begin position="1"/>
        <end position="22"/>
    </location>
</feature>
<dbReference type="GO" id="GO:0031930">
    <property type="term" value="P:mitochondria-nucleus signaling pathway"/>
    <property type="evidence" value="ECO:0007669"/>
    <property type="project" value="TreeGrafter"/>
</dbReference>
<accession>A0A8H6DQ92</accession>